<dbReference type="Proteomes" id="UP000612349">
    <property type="component" value="Unassembled WGS sequence"/>
</dbReference>
<evidence type="ECO:0000313" key="3">
    <source>
        <dbReference type="EMBL" id="GGD72405.1"/>
    </source>
</evidence>
<dbReference type="InterPro" id="IPR036188">
    <property type="entry name" value="FAD/NAD-bd_sf"/>
</dbReference>
<evidence type="ECO:0000313" key="4">
    <source>
        <dbReference type="Proteomes" id="UP000612349"/>
    </source>
</evidence>
<reference evidence="3" key="2">
    <citation type="submission" date="2020-09" db="EMBL/GenBank/DDBJ databases">
        <authorList>
            <person name="Sun Q."/>
            <person name="Zhou Y."/>
        </authorList>
    </citation>
    <scope>NUCLEOTIDE SEQUENCE</scope>
    <source>
        <strain evidence="3">CGMCC 1.15360</strain>
    </source>
</reference>
<dbReference type="AlphaFoldDB" id="A0A916Z241"/>
<dbReference type="RefSeq" id="WP_066774559.1">
    <property type="nucleotide sequence ID" value="NZ_BMIP01000004.1"/>
</dbReference>
<proteinExistence type="predicted"/>
<feature type="domain" description="FAD dependent oxidoreductase" evidence="2">
    <location>
        <begin position="12"/>
        <end position="377"/>
    </location>
</feature>
<evidence type="ECO:0000259" key="2">
    <source>
        <dbReference type="Pfam" id="PF01266"/>
    </source>
</evidence>
<dbReference type="Pfam" id="PF01266">
    <property type="entry name" value="DAO"/>
    <property type="match status" value="1"/>
</dbReference>
<keyword evidence="4" id="KW-1185">Reference proteome</keyword>
<gene>
    <name evidence="3" type="primary">soxB</name>
    <name evidence="3" type="ORF">GCM10010990_22420</name>
</gene>
<reference evidence="3" key="1">
    <citation type="journal article" date="2014" name="Int. J. Syst. Evol. Microbiol.">
        <title>Complete genome sequence of Corynebacterium casei LMG S-19264T (=DSM 44701T), isolated from a smear-ripened cheese.</title>
        <authorList>
            <consortium name="US DOE Joint Genome Institute (JGI-PGF)"/>
            <person name="Walter F."/>
            <person name="Albersmeier A."/>
            <person name="Kalinowski J."/>
            <person name="Ruckert C."/>
        </authorList>
    </citation>
    <scope>NUCLEOTIDE SEQUENCE</scope>
    <source>
        <strain evidence="3">CGMCC 1.15360</strain>
    </source>
</reference>
<dbReference type="Gene3D" id="3.30.9.10">
    <property type="entry name" value="D-Amino Acid Oxidase, subunit A, domain 2"/>
    <property type="match status" value="1"/>
</dbReference>
<comment type="caution">
    <text evidence="3">The sequence shown here is derived from an EMBL/GenBank/DDBJ whole genome shotgun (WGS) entry which is preliminary data.</text>
</comment>
<sequence length="407" mass="42433">MRSSAPPSRVPDVLIVGGGLVGCACAFHLARAGVQVLLAEASSLNAGASGQTAGSLHFQIERRFLEDDGNGSGEIDRIVSLNRLAIEEWAGLENALSRDLDITMDGGLMLAENEADLALLQQKSAREAAAGLATRLLDAGEARAMLPGLSPTVRGAAFQPHEGHANPRILADAYADAARQLGATIRTGTRLDALSMTEARQYRATLVGPAGVETLVVPQIFVAAGAWTASIVGRLGLQLPLFPVPLSLNVTDKGGPELPYLVQHVGKRLSLKQSEAGNFLIGGGWASRFAFRADGSIDLDTPPLPVAESVSGNLQAAIDVMPALRHRSLVRSWTGITCISADQLPIAGMLPAAPGLFVAAGGSMFTMGPVIARLLAAQIMGRAEEADPIAPFTPARFAHLNAFAVLP</sequence>
<dbReference type="EMBL" id="BMIP01000004">
    <property type="protein sequence ID" value="GGD72405.1"/>
    <property type="molecule type" value="Genomic_DNA"/>
</dbReference>
<name>A0A916Z241_9SPHN</name>
<dbReference type="InterPro" id="IPR006076">
    <property type="entry name" value="FAD-dep_OxRdtase"/>
</dbReference>
<dbReference type="PANTHER" id="PTHR13847:SF287">
    <property type="entry name" value="FAD-DEPENDENT OXIDOREDUCTASE DOMAIN-CONTAINING PROTEIN 1"/>
    <property type="match status" value="1"/>
</dbReference>
<dbReference type="PROSITE" id="PS51257">
    <property type="entry name" value="PROKAR_LIPOPROTEIN"/>
    <property type="match status" value="1"/>
</dbReference>
<dbReference type="SUPFAM" id="SSF51905">
    <property type="entry name" value="FAD/NAD(P)-binding domain"/>
    <property type="match status" value="1"/>
</dbReference>
<dbReference type="PANTHER" id="PTHR13847">
    <property type="entry name" value="SARCOSINE DEHYDROGENASE-RELATED"/>
    <property type="match status" value="1"/>
</dbReference>
<dbReference type="Gene3D" id="3.50.50.60">
    <property type="entry name" value="FAD/NAD(P)-binding domain"/>
    <property type="match status" value="1"/>
</dbReference>
<dbReference type="GO" id="GO:0016491">
    <property type="term" value="F:oxidoreductase activity"/>
    <property type="evidence" value="ECO:0007669"/>
    <property type="project" value="UniProtKB-KW"/>
</dbReference>
<dbReference type="OrthoDB" id="9815989at2"/>
<accession>A0A916Z241</accession>
<protein>
    <submittedName>
        <fullName evidence="3">Sarcosine oxidase subunit beta</fullName>
    </submittedName>
</protein>
<dbReference type="GO" id="GO:0005737">
    <property type="term" value="C:cytoplasm"/>
    <property type="evidence" value="ECO:0007669"/>
    <property type="project" value="TreeGrafter"/>
</dbReference>
<keyword evidence="1" id="KW-0560">Oxidoreductase</keyword>
<evidence type="ECO:0000256" key="1">
    <source>
        <dbReference type="ARBA" id="ARBA00023002"/>
    </source>
</evidence>
<organism evidence="3 4">
    <name type="scientific">Croceicoccus mobilis</name>
    <dbReference type="NCBI Taxonomy" id="1703339"/>
    <lineage>
        <taxon>Bacteria</taxon>
        <taxon>Pseudomonadati</taxon>
        <taxon>Pseudomonadota</taxon>
        <taxon>Alphaproteobacteria</taxon>
        <taxon>Sphingomonadales</taxon>
        <taxon>Erythrobacteraceae</taxon>
        <taxon>Croceicoccus</taxon>
    </lineage>
</organism>